<dbReference type="InterPro" id="IPR021301">
    <property type="entry name" value="DUF2779"/>
</dbReference>
<evidence type="ECO:0000313" key="3">
    <source>
        <dbReference type="Proteomes" id="UP000186400"/>
    </source>
</evidence>
<accession>A0A1N6UHN2</accession>
<keyword evidence="3" id="KW-1185">Reference proteome</keyword>
<proteinExistence type="predicted"/>
<dbReference type="EMBL" id="FTMS01000012">
    <property type="protein sequence ID" value="SIQ65047.1"/>
    <property type="molecule type" value="Genomic_DNA"/>
</dbReference>
<gene>
    <name evidence="2" type="ORF">SAMN05920897_11265</name>
</gene>
<dbReference type="OrthoDB" id="9783873at2"/>
<protein>
    <recommendedName>
        <fullName evidence="1">DUF2779 domain-containing protein</fullName>
    </recommendedName>
</protein>
<dbReference type="Proteomes" id="UP000186400">
    <property type="component" value="Unassembled WGS sequence"/>
</dbReference>
<dbReference type="STRING" id="159291.SAMN05920897_11265"/>
<dbReference type="Pfam" id="PF11074">
    <property type="entry name" value="DUF2779"/>
    <property type="match status" value="1"/>
</dbReference>
<evidence type="ECO:0000259" key="1">
    <source>
        <dbReference type="Pfam" id="PF11074"/>
    </source>
</evidence>
<evidence type="ECO:0000313" key="2">
    <source>
        <dbReference type="EMBL" id="SIQ65047.1"/>
    </source>
</evidence>
<name>A0A1N6UHN2_9SPIO</name>
<organism evidence="2 3">
    <name type="scientific">Alkalispirochaeta americana</name>
    <dbReference type="NCBI Taxonomy" id="159291"/>
    <lineage>
        <taxon>Bacteria</taxon>
        <taxon>Pseudomonadati</taxon>
        <taxon>Spirochaetota</taxon>
        <taxon>Spirochaetia</taxon>
        <taxon>Spirochaetales</taxon>
        <taxon>Spirochaetaceae</taxon>
        <taxon>Alkalispirochaeta</taxon>
    </lineage>
</organism>
<feature type="domain" description="DUF2779" evidence="1">
    <location>
        <begin position="314"/>
        <end position="438"/>
    </location>
</feature>
<reference evidence="2 3" key="1">
    <citation type="submission" date="2017-01" db="EMBL/GenBank/DDBJ databases">
        <authorList>
            <person name="Mah S.A."/>
            <person name="Swanson W.J."/>
            <person name="Moy G.W."/>
            <person name="Vacquier V.D."/>
        </authorList>
    </citation>
    <scope>NUCLEOTIDE SEQUENCE [LARGE SCALE GENOMIC DNA]</scope>
    <source>
        <strain evidence="2 3">ASpG1</strain>
    </source>
</reference>
<dbReference type="RefSeq" id="WP_076489157.1">
    <property type="nucleotide sequence ID" value="NZ_FTMS01000012.1"/>
</dbReference>
<dbReference type="AlphaFoldDB" id="A0A1N6UHN2"/>
<sequence length="544" mass="61058">MSLLTATDFHQWVRCRRQWEAGEGPLPRDMTSEVNLRETARAVATGQALFAQDACDLLPRQARERQVPPAAWVLRAESVPAEMSLWAEETAAAVARGEAFINGLVIFGGLALVVDWGYFHSRGGGWELSFFRPATGLRGIYEDEATLLFEAWHGQGFPLAGIHLRYLGKNIRPDQSWSRDEWRELFRESTLTGRAGKALKRVSRERQELQDHAAREERGLPEDYRCRQGCLLCEAPPPQVAEARYSVLTLHKGRHLGRELQARGICDIREIDQSREKALTDRQRRQISSVLSERLFIDHQGLAAFLERLQWPLFFLDFEAYSQSIPPFAGLAPYEHTPVIASLQRQDEPGKSVQPGWFACPPGEDRREEFFRWLSREVGDQGSLVVFSKPFESAMVRQLAAVAGEPERGRALVTRMVDLLEPFADFLVYHPQQCGKVSLKRVLPLFTEGSYEDLRVRDGLQANLCCTRWADRAAGRAKEAVRSLGACAAEGASLFLEEELSGESPGRESYFASLEDVCAYCAVDTRAMVDLVGALGNLLEESSS</sequence>